<protein>
    <recommendedName>
        <fullName evidence="4">Histidine kinase</fullName>
    </recommendedName>
</protein>
<sequence length="97" mass="10606">MVGIFYGLIIAALLVRAINHFDASSDIVEREAELAGSLYRMSAQGLPSARQPVKDNLLAYLDAVVSREWPLQQKGKRCRPARPSWPAQPGAGRHPPG</sequence>
<proteinExistence type="predicted"/>
<reference evidence="2 3" key="1">
    <citation type="submission" date="2018-12" db="EMBL/GenBank/DDBJ databases">
        <authorList>
            <consortium name="Pathogen Informatics"/>
        </authorList>
    </citation>
    <scope>NUCLEOTIDE SEQUENCE [LARGE SCALE GENOMIC DNA]</scope>
    <source>
        <strain evidence="2 3">NCTC9695</strain>
    </source>
</reference>
<evidence type="ECO:0000256" key="1">
    <source>
        <dbReference type="SAM" id="MobiDB-lite"/>
    </source>
</evidence>
<dbReference type="AlphaFoldDB" id="A0A447T6Z3"/>
<evidence type="ECO:0008006" key="4">
    <source>
        <dbReference type="Google" id="ProtNLM"/>
    </source>
</evidence>
<dbReference type="EMBL" id="LR134182">
    <property type="protein sequence ID" value="VEB40608.1"/>
    <property type="molecule type" value="Genomic_DNA"/>
</dbReference>
<accession>A0A447T6Z3</accession>
<feature type="region of interest" description="Disordered" evidence="1">
    <location>
        <begin position="74"/>
        <end position="97"/>
    </location>
</feature>
<organism evidence="2 3">
    <name type="scientific">Chromobacterium violaceum</name>
    <dbReference type="NCBI Taxonomy" id="536"/>
    <lineage>
        <taxon>Bacteria</taxon>
        <taxon>Pseudomonadati</taxon>
        <taxon>Pseudomonadota</taxon>
        <taxon>Betaproteobacteria</taxon>
        <taxon>Neisseriales</taxon>
        <taxon>Chromobacteriaceae</taxon>
        <taxon>Chromobacterium</taxon>
    </lineage>
</organism>
<dbReference type="Proteomes" id="UP000275777">
    <property type="component" value="Chromosome"/>
</dbReference>
<name>A0A447T6Z3_CHRVL</name>
<dbReference type="Pfam" id="PF14023">
    <property type="entry name" value="Bestrophin-like"/>
    <property type="match status" value="1"/>
</dbReference>
<gene>
    <name evidence="2" type="ORF">NCTC9695_01009</name>
</gene>
<evidence type="ECO:0000313" key="2">
    <source>
        <dbReference type="EMBL" id="VEB40608.1"/>
    </source>
</evidence>
<evidence type="ECO:0000313" key="3">
    <source>
        <dbReference type="Proteomes" id="UP000275777"/>
    </source>
</evidence>
<dbReference type="InterPro" id="IPR025333">
    <property type="entry name" value="DUF4239"/>
</dbReference>